<dbReference type="InterPro" id="IPR017850">
    <property type="entry name" value="Alkaline_phosphatase_core_sf"/>
</dbReference>
<dbReference type="InterPro" id="IPR024607">
    <property type="entry name" value="Sulfatase_CS"/>
</dbReference>
<dbReference type="Pfam" id="PF00884">
    <property type="entry name" value="Sulfatase"/>
    <property type="match status" value="1"/>
</dbReference>
<dbReference type="EMBL" id="SJPI01000001">
    <property type="protein sequence ID" value="TWT53854.1"/>
    <property type="molecule type" value="Genomic_DNA"/>
</dbReference>
<feature type="region of interest" description="Disordered" evidence="5">
    <location>
        <begin position="514"/>
        <end position="538"/>
    </location>
</feature>
<sequence>MNLASRCFRSSSSMSFWLCAVIGMLVGCLVTSERLMADTDKRPNIVIIVADDMGFSDLGCYGSSIETPNLDRLAANGLRMVDFHNNAKCSETRASIMTGLWHQQSKNLAIAGPVTMAEVLSDSGYTTLMSGKWHLKGTPRERGFDRYFGFLSGAINFFTGLDWQSGENFMRLDDEVFEPSSDFYSTDVFTDYAIEFLEQARQNDQPYFLYLAHNAPHFPLHALPEDIAKYRGKFDDGWDVIRERRYQKMLKLGIIDERWRMSPRDSRIEPWDEVNDSHKKFLLPMVEVYAAMIDRLDQNIGRLVDNLEANGELDNTLIVFFSDNGACPYHHRRHPEAALGQTESATAYDARWANMCNTPLRLYKQYAHHGGTLTPMILHWPARIANPGSVSEHTGHIVDLMPTVVEVSGASYPVVRGERDVAPMEGVSLMPAIMGRTTSVQRPPIFWEYNGNHAIRDGAWKLVAERGKEWELYNVDEDRCETEDLATTLPDEVTRLAEAYNAWAKRCRAVGHRQAAKKKPSSQSQIFDLDAEIAEQNE</sequence>
<dbReference type="Proteomes" id="UP000316598">
    <property type="component" value="Unassembled WGS sequence"/>
</dbReference>
<dbReference type="PROSITE" id="PS51257">
    <property type="entry name" value="PROKAR_LIPOPROTEIN"/>
    <property type="match status" value="1"/>
</dbReference>
<accession>A0A5C5WSG0</accession>
<dbReference type="InterPro" id="IPR050738">
    <property type="entry name" value="Sulfatase"/>
</dbReference>
<evidence type="ECO:0000256" key="5">
    <source>
        <dbReference type="SAM" id="MobiDB-lite"/>
    </source>
</evidence>
<dbReference type="GO" id="GO:0046872">
    <property type="term" value="F:metal ion binding"/>
    <property type="evidence" value="ECO:0007669"/>
    <property type="project" value="UniProtKB-KW"/>
</dbReference>
<dbReference type="CDD" id="cd16025">
    <property type="entry name" value="PAS_like"/>
    <property type="match status" value="1"/>
</dbReference>
<dbReference type="InterPro" id="IPR000917">
    <property type="entry name" value="Sulfatase_N"/>
</dbReference>
<evidence type="ECO:0000256" key="3">
    <source>
        <dbReference type="ARBA" id="ARBA00022801"/>
    </source>
</evidence>
<evidence type="ECO:0000259" key="6">
    <source>
        <dbReference type="Pfam" id="PF00884"/>
    </source>
</evidence>
<keyword evidence="4" id="KW-0106">Calcium</keyword>
<reference evidence="7 8" key="1">
    <citation type="submission" date="2019-02" db="EMBL/GenBank/DDBJ databases">
        <title>Deep-cultivation of Planctomycetes and their phenomic and genomic characterization uncovers novel biology.</title>
        <authorList>
            <person name="Wiegand S."/>
            <person name="Jogler M."/>
            <person name="Boedeker C."/>
            <person name="Pinto D."/>
            <person name="Vollmers J."/>
            <person name="Rivas-Marin E."/>
            <person name="Kohn T."/>
            <person name="Peeters S.H."/>
            <person name="Heuer A."/>
            <person name="Rast P."/>
            <person name="Oberbeckmann S."/>
            <person name="Bunk B."/>
            <person name="Jeske O."/>
            <person name="Meyerdierks A."/>
            <person name="Storesund J.E."/>
            <person name="Kallscheuer N."/>
            <person name="Luecker S."/>
            <person name="Lage O.M."/>
            <person name="Pohl T."/>
            <person name="Merkel B.J."/>
            <person name="Hornburger P."/>
            <person name="Mueller R.-W."/>
            <person name="Bruemmer F."/>
            <person name="Labrenz M."/>
            <person name="Spormann A.M."/>
            <person name="Op Den Camp H."/>
            <person name="Overmann J."/>
            <person name="Amann R."/>
            <person name="Jetten M.S.M."/>
            <person name="Mascher T."/>
            <person name="Medema M.H."/>
            <person name="Devos D.P."/>
            <person name="Kaster A.-K."/>
            <person name="Ovreas L."/>
            <person name="Rohde M."/>
            <person name="Galperin M.Y."/>
            <person name="Jogler C."/>
        </authorList>
    </citation>
    <scope>NUCLEOTIDE SEQUENCE [LARGE SCALE GENOMIC DNA]</scope>
    <source>
        <strain evidence="7 8">Pla22</strain>
    </source>
</reference>
<dbReference type="SUPFAM" id="SSF53649">
    <property type="entry name" value="Alkaline phosphatase-like"/>
    <property type="match status" value="1"/>
</dbReference>
<evidence type="ECO:0000256" key="2">
    <source>
        <dbReference type="ARBA" id="ARBA00022723"/>
    </source>
</evidence>
<keyword evidence="2" id="KW-0479">Metal-binding</keyword>
<keyword evidence="8" id="KW-1185">Reference proteome</keyword>
<comment type="caution">
    <text evidence="7">The sequence shown here is derived from an EMBL/GenBank/DDBJ whole genome shotgun (WGS) entry which is preliminary data.</text>
</comment>
<evidence type="ECO:0000256" key="1">
    <source>
        <dbReference type="ARBA" id="ARBA00008779"/>
    </source>
</evidence>
<dbReference type="EC" id="3.1.6.1" evidence="7"/>
<feature type="domain" description="Sulfatase N-terminal" evidence="6">
    <location>
        <begin position="43"/>
        <end position="409"/>
    </location>
</feature>
<dbReference type="OrthoDB" id="9783154at2"/>
<proteinExistence type="inferred from homology"/>
<feature type="compositionally biased region" description="Acidic residues" evidence="5">
    <location>
        <begin position="529"/>
        <end position="538"/>
    </location>
</feature>
<evidence type="ECO:0000256" key="4">
    <source>
        <dbReference type="ARBA" id="ARBA00022837"/>
    </source>
</evidence>
<dbReference type="Gene3D" id="3.40.720.10">
    <property type="entry name" value="Alkaline Phosphatase, subunit A"/>
    <property type="match status" value="1"/>
</dbReference>
<dbReference type="PANTHER" id="PTHR42693">
    <property type="entry name" value="ARYLSULFATASE FAMILY MEMBER"/>
    <property type="match status" value="1"/>
</dbReference>
<dbReference type="Gene3D" id="3.30.1120.10">
    <property type="match status" value="1"/>
</dbReference>
<dbReference type="AlphaFoldDB" id="A0A5C5WSG0"/>
<evidence type="ECO:0000313" key="8">
    <source>
        <dbReference type="Proteomes" id="UP000316598"/>
    </source>
</evidence>
<name>A0A5C5WSG0_9BACT</name>
<comment type="similarity">
    <text evidence="1">Belongs to the sulfatase family.</text>
</comment>
<evidence type="ECO:0000313" key="7">
    <source>
        <dbReference type="EMBL" id="TWT53854.1"/>
    </source>
</evidence>
<dbReference type="GO" id="GO:0004065">
    <property type="term" value="F:arylsulfatase activity"/>
    <property type="evidence" value="ECO:0007669"/>
    <property type="project" value="UniProtKB-EC"/>
</dbReference>
<dbReference type="PROSITE" id="PS00149">
    <property type="entry name" value="SULFATASE_2"/>
    <property type="match status" value="1"/>
</dbReference>
<gene>
    <name evidence="7" type="primary">atsA_14</name>
    <name evidence="7" type="ORF">Pla22_14880</name>
</gene>
<dbReference type="RefSeq" id="WP_146513996.1">
    <property type="nucleotide sequence ID" value="NZ_SJPI01000001.1"/>
</dbReference>
<keyword evidence="3 7" id="KW-0378">Hydrolase</keyword>
<organism evidence="7 8">
    <name type="scientific">Rubripirellula amarantea</name>
    <dbReference type="NCBI Taxonomy" id="2527999"/>
    <lineage>
        <taxon>Bacteria</taxon>
        <taxon>Pseudomonadati</taxon>
        <taxon>Planctomycetota</taxon>
        <taxon>Planctomycetia</taxon>
        <taxon>Pirellulales</taxon>
        <taxon>Pirellulaceae</taxon>
        <taxon>Rubripirellula</taxon>
    </lineage>
</organism>
<protein>
    <submittedName>
        <fullName evidence="7">Arylsulfatase</fullName>
        <ecNumber evidence="7">3.1.6.1</ecNumber>
    </submittedName>
</protein>
<dbReference type="PANTHER" id="PTHR42693:SF53">
    <property type="entry name" value="ENDO-4-O-SULFATASE"/>
    <property type="match status" value="1"/>
</dbReference>